<dbReference type="InterPro" id="IPR050490">
    <property type="entry name" value="Bact_solute-bd_prot1"/>
</dbReference>
<dbReference type="PANTHER" id="PTHR43649">
    <property type="entry name" value="ARABINOSE-BINDING PROTEIN-RELATED"/>
    <property type="match status" value="1"/>
</dbReference>
<dbReference type="RefSeq" id="WP_207179626.1">
    <property type="nucleotide sequence ID" value="NZ_AP024480.1"/>
</dbReference>
<accession>A0ABN6EGA5</accession>
<dbReference type="PROSITE" id="PS51257">
    <property type="entry name" value="PROKAR_LIPOPROTEIN"/>
    <property type="match status" value="1"/>
</dbReference>
<keyword evidence="5" id="KW-1185">Reference proteome</keyword>
<dbReference type="PANTHER" id="PTHR43649:SF29">
    <property type="entry name" value="OSMOPROTECTIVE COMPOUNDS-BINDING PROTEIN GGTB"/>
    <property type="match status" value="1"/>
</dbReference>
<evidence type="ECO:0000313" key="5">
    <source>
        <dbReference type="Proteomes" id="UP000663623"/>
    </source>
</evidence>
<dbReference type="SUPFAM" id="SSF53850">
    <property type="entry name" value="Periplasmic binding protein-like II"/>
    <property type="match status" value="1"/>
</dbReference>
<protein>
    <recommendedName>
        <fullName evidence="6">Extracellular solute-binding protein family 1</fullName>
    </recommendedName>
</protein>
<evidence type="ECO:0000256" key="2">
    <source>
        <dbReference type="ARBA" id="ARBA00022448"/>
    </source>
</evidence>
<dbReference type="Proteomes" id="UP000663623">
    <property type="component" value="Chromosome"/>
</dbReference>
<dbReference type="EMBL" id="AP024480">
    <property type="protein sequence ID" value="BCS82211.1"/>
    <property type="molecule type" value="Genomic_DNA"/>
</dbReference>
<dbReference type="Pfam" id="PF01547">
    <property type="entry name" value="SBP_bac_1"/>
    <property type="match status" value="1"/>
</dbReference>
<evidence type="ECO:0008006" key="6">
    <source>
        <dbReference type="Google" id="ProtNLM"/>
    </source>
</evidence>
<feature type="chain" id="PRO_5045787910" description="Extracellular solute-binding protein family 1" evidence="3">
    <location>
        <begin position="25"/>
        <end position="450"/>
    </location>
</feature>
<proteinExistence type="inferred from homology"/>
<evidence type="ECO:0000313" key="4">
    <source>
        <dbReference type="EMBL" id="BCS82211.1"/>
    </source>
</evidence>
<gene>
    <name evidence="4" type="ORF">CaldiYA01_21710</name>
</gene>
<reference evidence="4 5" key="1">
    <citation type="submission" date="2021-02" db="EMBL/GenBank/DDBJ databases">
        <title>Nitrogen-fixing ability and nitrogen fixation related genes of thermophilic fermentative bacteria in the genus Caldicellulosiruptor.</title>
        <authorList>
            <person name="Chen Y."/>
            <person name="Nishihara A."/>
            <person name="Haruta S."/>
        </authorList>
    </citation>
    <scope>NUCLEOTIDE SEQUENCE [LARGE SCALE GENOMIC DNA]</scope>
    <source>
        <strain evidence="4 5">YA01</strain>
    </source>
</reference>
<sequence>MKNPRFVKRVLAILVVFGLMLSLAACKKKAAQQPQQSSQNKNIEEKITLTFTHMFTNDGSAISTGFYNALNEYKKSHPNVTIKQEALSHDTYETKIKTLAAGGELPDVFVIKGSMVDPFYNNNQIVPLNDALDSDMAWKNSFVEGAFDDFKRGDKILGIPIQVQPTSLIFYNKQIFKEAGINEFPKDWNEFKDAVKKLRSKGYIPITAGNKGKWLVESCILSTLGDRFTGTEWFVSIRDRKGSKFTDPEFVNALRAIDELVKMKAFNTDINSLDNNQQRTLYYNKKAAMFFEGGWAISLVTNEAPKDVLDATELAIIPPVPGGKGKPNTVSGGAGWAFQINAKLDGSKKNAALELLKALSSYAYSRPMLEKGGFPATKVTNYDESKLSTLAKKYQQLAKNIKYVPVYDVQLSPGVIEVMNSGLQDMIIGTITPEKLAQKIQQEYEREASK</sequence>
<dbReference type="InterPro" id="IPR006059">
    <property type="entry name" value="SBP"/>
</dbReference>
<feature type="signal peptide" evidence="3">
    <location>
        <begin position="1"/>
        <end position="24"/>
    </location>
</feature>
<dbReference type="Gene3D" id="3.40.190.10">
    <property type="entry name" value="Periplasmic binding protein-like II"/>
    <property type="match status" value="2"/>
</dbReference>
<evidence type="ECO:0000256" key="3">
    <source>
        <dbReference type="SAM" id="SignalP"/>
    </source>
</evidence>
<organism evidence="4 5">
    <name type="scientific">Caldicellulosiruptor diazotrophicus</name>
    <dbReference type="NCBI Taxonomy" id="2806205"/>
    <lineage>
        <taxon>Bacteria</taxon>
        <taxon>Bacillati</taxon>
        <taxon>Bacillota</taxon>
        <taxon>Bacillota incertae sedis</taxon>
        <taxon>Caldicellulosiruptorales</taxon>
        <taxon>Caldicellulosiruptoraceae</taxon>
        <taxon>Caldicellulosiruptor</taxon>
    </lineage>
</organism>
<keyword evidence="2" id="KW-0813">Transport</keyword>
<evidence type="ECO:0000256" key="1">
    <source>
        <dbReference type="ARBA" id="ARBA00008520"/>
    </source>
</evidence>
<name>A0ABN6EGA5_9FIRM</name>
<comment type="similarity">
    <text evidence="1">Belongs to the bacterial solute-binding protein 1 family.</text>
</comment>
<keyword evidence="3" id="KW-0732">Signal</keyword>